<name>A0A811TD95_9EURY</name>
<protein>
    <submittedName>
        <fullName evidence="2">Uncharacterized protein</fullName>
    </submittedName>
</protein>
<sequence>MNKRNCCTNFRICKKKPILIKPREGKTPDGEDSVCYQWNHFKDAWRVVDQPVYTRSILDYEIVVDPDTENWQDMRQETGKLVSYCKKNGIPCYMAYSGGKGIHTHIFLEERKPTDRIKSSNLDVDIAKETCKAVFNEIVKASGYDVKRAKTDMRKINFNRHNKGSQIRMVGSTRSGGFFKTLVNEIPEKRPTSKNTQPSLRFPKIKIPQSITFKTADTPFEKIIKKAIHGATISAEYKKEYKIENYDLSDTEIDQYPCMKQLLQEGLPQGRYYGAFGIACLCYDIGYNKSKTEKLVKKFLRKCQLTSEEQEIRLNNVMNDFGKYHFSCARFKEDFGESVCDWFECPLKKQKAQPKDTKTNGIDIDSMKALPEWDGENTIHNYLVYVKDLDGKPERFYTKTWVEDGVIKEQIVPQRSIPENTAPTHEYFKKEYDSMMSLFFEIKDTIEAHASFDSPSYSTLIALGVMASYFREVFNTYPYFDFISSEAGAGKTTAMMAMVNCSFYGTMTSTFTESVLFREIDDSHCVYGLDNLERLFTKPKDHAGVIDLLSSSYSKGIPCKRMEKVGDGFIVRYFDGYGIKIFTHLTDFPRSLNALKSRCIPIIMQKGIPKRKKISSETFTDIRDKLYKARLLENDNVKKLYTNVLDSERFTGRESDLFSPLLTIAKMVSDDVCRVVCDSAVATRDDRVEVDQWNVGLVTVLFNNKTTGEVAAQNIKDDLYIYLVDNNLISKEGKLHTKTVSSRLKKLGFKKSSKKTDNKTWFVIEGARVHQRALEYGIVNSRNDDELDKLVELEKLENQNGVSLTNSKKTTNEVTRELEKLEKLVKWGGIGEKKTDLSDLEKSIKNWESQNSQPLTQNKVTDFCIWYCKRNPERKLQPSDLKQTIEKMLKITPDRHTPSQDDLGTWIKDVNKTLHEDAKKVTFTKEAKAAYDKGDYVKALAYEVISIRYAELGKLCNIPAIEAKESKQVLNTVLSKIKDMKKK</sequence>
<proteinExistence type="predicted"/>
<dbReference type="AlphaFoldDB" id="A0A811TD95"/>
<dbReference type="EMBL" id="CAJHIQ010000041">
    <property type="protein sequence ID" value="CAD6493642.1"/>
    <property type="molecule type" value="Genomic_DNA"/>
</dbReference>
<reference evidence="2" key="1">
    <citation type="submission" date="2020-10" db="EMBL/GenBank/DDBJ databases">
        <authorList>
            <person name="Hahn C.J."/>
            <person name="Laso-Perez R."/>
            <person name="Vulcano F."/>
            <person name="Vaziourakis K.-M."/>
            <person name="Stokke R."/>
            <person name="Steen I.H."/>
            <person name="Teske A."/>
            <person name="Boetius A."/>
            <person name="Liebeke M."/>
            <person name="Amann R."/>
            <person name="Knittel K."/>
        </authorList>
    </citation>
    <scope>NUCLEOTIDE SEQUENCE</scope>
    <source>
        <strain evidence="2">Gfbio:e3339647-f889-4370-9287-4fb5cb688e4c:AG392M11_GoMArc1</strain>
    </source>
</reference>
<gene>
    <name evidence="2" type="ORF">DIAAKJNI_00529</name>
</gene>
<feature type="coiled-coil region" evidence="1">
    <location>
        <begin position="804"/>
        <end position="850"/>
    </location>
</feature>
<keyword evidence="1" id="KW-0175">Coiled coil</keyword>
<organism evidence="2 3">
    <name type="scientific">Candidatus Argoarchaeum ethanivorans</name>
    <dbReference type="NCBI Taxonomy" id="2608793"/>
    <lineage>
        <taxon>Archaea</taxon>
        <taxon>Methanobacteriati</taxon>
        <taxon>Methanobacteriota</taxon>
        <taxon>Stenosarchaea group</taxon>
        <taxon>Methanomicrobia</taxon>
        <taxon>Methanosarcinales</taxon>
        <taxon>Methanosarcinales incertae sedis</taxon>
        <taxon>GOM Arc I cluster</taxon>
        <taxon>Candidatus Argoarchaeum</taxon>
    </lineage>
</organism>
<dbReference type="Proteomes" id="UP000639006">
    <property type="component" value="Unassembled WGS sequence"/>
</dbReference>
<evidence type="ECO:0000256" key="1">
    <source>
        <dbReference type="SAM" id="Coils"/>
    </source>
</evidence>
<evidence type="ECO:0000313" key="2">
    <source>
        <dbReference type="EMBL" id="CAD6493642.1"/>
    </source>
</evidence>
<evidence type="ECO:0000313" key="3">
    <source>
        <dbReference type="Proteomes" id="UP000639006"/>
    </source>
</evidence>
<accession>A0A811TD95</accession>
<comment type="caution">
    <text evidence="2">The sequence shown here is derived from an EMBL/GenBank/DDBJ whole genome shotgun (WGS) entry which is preliminary data.</text>
</comment>